<evidence type="ECO:0000313" key="2">
    <source>
        <dbReference type="EMBL" id="MFD2160979.1"/>
    </source>
</evidence>
<keyword evidence="3" id="KW-1185">Reference proteome</keyword>
<dbReference type="EMBL" id="JBHUHZ010000001">
    <property type="protein sequence ID" value="MFD2160979.1"/>
    <property type="molecule type" value="Genomic_DNA"/>
</dbReference>
<keyword evidence="1" id="KW-1133">Transmembrane helix</keyword>
<keyword evidence="1" id="KW-0812">Transmembrane</keyword>
<dbReference type="RefSeq" id="WP_255905282.1">
    <property type="nucleotide sequence ID" value="NZ_JAFMZO010000005.1"/>
</dbReference>
<evidence type="ECO:0000256" key="1">
    <source>
        <dbReference type="SAM" id="Phobius"/>
    </source>
</evidence>
<feature type="transmembrane region" description="Helical" evidence="1">
    <location>
        <begin position="81"/>
        <end position="114"/>
    </location>
</feature>
<protein>
    <submittedName>
        <fullName evidence="2">Uncharacterized protein</fullName>
    </submittedName>
</protein>
<feature type="transmembrane region" description="Helical" evidence="1">
    <location>
        <begin position="6"/>
        <end position="29"/>
    </location>
</feature>
<gene>
    <name evidence="2" type="ORF">ACFSJU_01145</name>
</gene>
<reference evidence="3" key="1">
    <citation type="journal article" date="2019" name="Int. J. Syst. Evol. Microbiol.">
        <title>The Global Catalogue of Microorganisms (GCM) 10K type strain sequencing project: providing services to taxonomists for standard genome sequencing and annotation.</title>
        <authorList>
            <consortium name="The Broad Institute Genomics Platform"/>
            <consortium name="The Broad Institute Genome Sequencing Center for Infectious Disease"/>
            <person name="Wu L."/>
            <person name="Ma J."/>
        </authorList>
    </citation>
    <scope>NUCLEOTIDE SEQUENCE [LARGE SCALE GENOMIC DNA]</scope>
    <source>
        <strain evidence="3">KCTC 42217</strain>
    </source>
</reference>
<accession>A0ABW4ZGK2</accession>
<keyword evidence="1" id="KW-0472">Membrane</keyword>
<organism evidence="2 3">
    <name type="scientific">Paradesertivirga mongoliensis</name>
    <dbReference type="NCBI Taxonomy" id="2100740"/>
    <lineage>
        <taxon>Bacteria</taxon>
        <taxon>Pseudomonadati</taxon>
        <taxon>Bacteroidota</taxon>
        <taxon>Sphingobacteriia</taxon>
        <taxon>Sphingobacteriales</taxon>
        <taxon>Sphingobacteriaceae</taxon>
        <taxon>Paradesertivirga</taxon>
    </lineage>
</organism>
<name>A0ABW4ZGK2_9SPHI</name>
<evidence type="ECO:0000313" key="3">
    <source>
        <dbReference type="Proteomes" id="UP001597387"/>
    </source>
</evidence>
<dbReference type="Proteomes" id="UP001597387">
    <property type="component" value="Unassembled WGS sequence"/>
</dbReference>
<proteinExistence type="predicted"/>
<sequence>MLVILIFFIAFILQLFLPWWIIGIVAFAVSAWQAKSGKQAFAGGFTAIFLLWLTLSLWKSLPNEHILANRVGQMLMLPDWPFTWIFVVFITALIGGLTAGFAALSGYFVSLAFIKPERKK</sequence>
<comment type="caution">
    <text evidence="2">The sequence shown here is derived from an EMBL/GenBank/DDBJ whole genome shotgun (WGS) entry which is preliminary data.</text>
</comment>
<feature type="transmembrane region" description="Helical" evidence="1">
    <location>
        <begin position="41"/>
        <end position="61"/>
    </location>
</feature>